<comment type="caution">
    <text evidence="1">The sequence shown here is derived from an EMBL/GenBank/DDBJ whole genome shotgun (WGS) entry which is preliminary data.</text>
</comment>
<protein>
    <submittedName>
        <fullName evidence="1">Uncharacterized protein</fullName>
    </submittedName>
</protein>
<dbReference type="EMBL" id="LAZR01021481">
    <property type="protein sequence ID" value="KKL85175.1"/>
    <property type="molecule type" value="Genomic_DNA"/>
</dbReference>
<reference evidence="1" key="1">
    <citation type="journal article" date="2015" name="Nature">
        <title>Complex archaea that bridge the gap between prokaryotes and eukaryotes.</title>
        <authorList>
            <person name="Spang A."/>
            <person name="Saw J.H."/>
            <person name="Jorgensen S.L."/>
            <person name="Zaremba-Niedzwiedzka K."/>
            <person name="Martijn J."/>
            <person name="Lind A.E."/>
            <person name="van Eijk R."/>
            <person name="Schleper C."/>
            <person name="Guy L."/>
            <person name="Ettema T.J."/>
        </authorList>
    </citation>
    <scope>NUCLEOTIDE SEQUENCE</scope>
</reference>
<accession>A0A0F9HTZ7</accession>
<organism evidence="1">
    <name type="scientific">marine sediment metagenome</name>
    <dbReference type="NCBI Taxonomy" id="412755"/>
    <lineage>
        <taxon>unclassified sequences</taxon>
        <taxon>metagenomes</taxon>
        <taxon>ecological metagenomes</taxon>
    </lineage>
</organism>
<name>A0A0F9HTZ7_9ZZZZ</name>
<evidence type="ECO:0000313" key="1">
    <source>
        <dbReference type="EMBL" id="KKL85175.1"/>
    </source>
</evidence>
<sequence length="355" mass="39792">SPEGKGVPLIKRMVRDDNNCLGMRMHEPYAIIPHSRGVYRFLPGLVESMGLERELMNESPVAGRFKDFATDNQWLLGLLNVGSDFYIMQARDRASGEPGFGPMIWDTWFYRGNLAGQTMHLSTLTSPPRLWFGRANAAAYIKLSNAAGAPDVVSSDYRFATSGLRYTHRYNFEDWRNKDFPKVVVVGKGTLSAARYWDVSFSVDGAAYSSTDIDSNTMRVNSDGLHTFYLPLSTVGREIQFKLEFTGDSETAPPEISYFEPFAVPQSKKIPVNVIQLHLVADDIDGERVEVRTAAQQLSDLHTLDESPSPLKASGPWGEAKDMWLKSLRLVSVIQEPDLEAEYLVEVALQERRVS</sequence>
<proteinExistence type="predicted"/>
<gene>
    <name evidence="1" type="ORF">LCGC14_1957330</name>
</gene>
<feature type="non-terminal residue" evidence="1">
    <location>
        <position position="1"/>
    </location>
</feature>
<dbReference type="AlphaFoldDB" id="A0A0F9HTZ7"/>